<organism evidence="1 2">
    <name type="scientific">Pararhodospirillum photometricum DSM 122</name>
    <dbReference type="NCBI Taxonomy" id="1150469"/>
    <lineage>
        <taxon>Bacteria</taxon>
        <taxon>Pseudomonadati</taxon>
        <taxon>Pseudomonadota</taxon>
        <taxon>Alphaproteobacteria</taxon>
        <taxon>Rhodospirillales</taxon>
        <taxon>Rhodospirillaceae</taxon>
        <taxon>Pararhodospirillum</taxon>
    </lineage>
</organism>
<dbReference type="HOGENOM" id="CLU_108535_0_0_5"/>
<dbReference type="AlphaFoldDB" id="H6SMK0"/>
<dbReference type="RefSeq" id="WP_014415766.1">
    <property type="nucleotide sequence ID" value="NC_017059.1"/>
</dbReference>
<dbReference type="PATRIC" id="fig|1150469.3.peg.2854"/>
<dbReference type="OrthoDB" id="5464833at2"/>
<evidence type="ECO:0000313" key="2">
    <source>
        <dbReference type="Proteomes" id="UP000033220"/>
    </source>
</evidence>
<evidence type="ECO:0000313" key="1">
    <source>
        <dbReference type="EMBL" id="CCG09135.1"/>
    </source>
</evidence>
<gene>
    <name evidence="1" type="ORF">RSPPHO_02509</name>
</gene>
<protein>
    <recommendedName>
        <fullName evidence="3">DUF2867 domain-containing protein</fullName>
    </recommendedName>
</protein>
<dbReference type="Proteomes" id="UP000033220">
    <property type="component" value="Chromosome DSM 122"/>
</dbReference>
<evidence type="ECO:0008006" key="3">
    <source>
        <dbReference type="Google" id="ProtNLM"/>
    </source>
</evidence>
<keyword evidence="2" id="KW-1185">Reference proteome</keyword>
<sequence>MILDEFLPTYQFSETHACTIAAAPGAVVGAVASYRVESDPVIRWALAVREAPGRWWGRGEKAAKAFGLDDFTVLARTETALVYGLVGRFWALDFGLRPIADAAAFAAFREAGVAKLVLGFETEEAGEGRTRLVTQTRVLCPDEAARRSFLPYWVLIRPVSGLIRRRMLAAIKRHAS</sequence>
<dbReference type="eggNOG" id="ENOG50336H4">
    <property type="taxonomic scope" value="Bacteria"/>
</dbReference>
<reference evidence="1 2" key="1">
    <citation type="submission" date="2012-02" db="EMBL/GenBank/DDBJ databases">
        <title>Shotgun genome sequence of Phaeospirillum photometricum DSM 122.</title>
        <authorList>
            <person name="Duquesne K."/>
            <person name="Sturgis J."/>
        </authorList>
    </citation>
    <scope>NUCLEOTIDE SEQUENCE [LARGE SCALE GENOMIC DNA]</scope>
    <source>
        <strain evidence="2">DSM122</strain>
    </source>
</reference>
<dbReference type="EMBL" id="HE663493">
    <property type="protein sequence ID" value="CCG09135.1"/>
    <property type="molecule type" value="Genomic_DNA"/>
</dbReference>
<dbReference type="KEGG" id="rpm:RSPPHO_02509"/>
<name>H6SMK0_PARPM</name>
<accession>H6SMK0</accession>
<proteinExistence type="predicted"/>